<evidence type="ECO:0000313" key="8">
    <source>
        <dbReference type="EMBL" id="OPX49964.1"/>
    </source>
</evidence>
<feature type="transmembrane region" description="Helical" evidence="6">
    <location>
        <begin position="237"/>
        <end position="263"/>
    </location>
</feature>
<evidence type="ECO:0000256" key="6">
    <source>
        <dbReference type="PIRNR" id="PIRNR018968"/>
    </source>
</evidence>
<evidence type="ECO:0000313" key="9">
    <source>
        <dbReference type="Proteomes" id="UP000191448"/>
    </source>
</evidence>
<organism evidence="8 9">
    <name type="scientific">Clostridium thermobutyricum DSM 4928</name>
    <dbReference type="NCBI Taxonomy" id="1121339"/>
    <lineage>
        <taxon>Bacteria</taxon>
        <taxon>Bacillati</taxon>
        <taxon>Bacillota</taxon>
        <taxon>Clostridia</taxon>
        <taxon>Eubacteriales</taxon>
        <taxon>Clostridiaceae</taxon>
        <taxon>Clostridium</taxon>
    </lineage>
</organism>
<comment type="similarity">
    <text evidence="6">Belongs to the ABC-4 integral membrane protein family.</text>
</comment>
<dbReference type="PANTHER" id="PTHR46795">
    <property type="entry name" value="ABC TRANSPORTER PERMEASE-RELATED-RELATED"/>
    <property type="match status" value="1"/>
</dbReference>
<comment type="subcellular location">
    <subcellularLocation>
        <location evidence="1 6">Cell membrane</location>
        <topology evidence="1 6">Multi-pass membrane protein</topology>
    </subcellularLocation>
</comment>
<protein>
    <submittedName>
        <fullName evidence="8">Bacitracin export permease protein BceB</fullName>
    </submittedName>
</protein>
<keyword evidence="6" id="KW-0813">Transport</keyword>
<dbReference type="InterPro" id="IPR052536">
    <property type="entry name" value="ABC-4_Integral_Memb_Prot"/>
</dbReference>
<evidence type="ECO:0000256" key="1">
    <source>
        <dbReference type="ARBA" id="ARBA00004651"/>
    </source>
</evidence>
<evidence type="ECO:0000256" key="3">
    <source>
        <dbReference type="ARBA" id="ARBA00022692"/>
    </source>
</evidence>
<dbReference type="EMBL" id="LTAY01000020">
    <property type="protein sequence ID" value="OPX49964.1"/>
    <property type="molecule type" value="Genomic_DNA"/>
</dbReference>
<dbReference type="Pfam" id="PF02687">
    <property type="entry name" value="FtsX"/>
    <property type="match status" value="1"/>
</dbReference>
<reference evidence="8 9" key="1">
    <citation type="submission" date="2016-02" db="EMBL/GenBank/DDBJ databases">
        <title>Genome sequence of Clostridium thermobutyricum DSM 4928.</title>
        <authorList>
            <person name="Poehlein A."/>
            <person name="Daniel R."/>
        </authorList>
    </citation>
    <scope>NUCLEOTIDE SEQUENCE [LARGE SCALE GENOMIC DNA]</scope>
    <source>
        <strain evidence="8 9">DSM 4928</strain>
    </source>
</reference>
<dbReference type="OrthoDB" id="9781780at2"/>
<dbReference type="PIRSF" id="PIRSF018968">
    <property type="entry name" value="ABC_permease_BceB"/>
    <property type="match status" value="1"/>
</dbReference>
<feature type="domain" description="ABC3 transporter permease C-terminal" evidence="7">
    <location>
        <begin position="64"/>
        <end position="175"/>
    </location>
</feature>
<sequence>MYFKLAKQNVKKSFKSYIIYFFTLVFGVAIFYIFNSISSQSIMMNLSEEKKVVFDMVNTVMGYISIFIAFILGFLIVYSNNYLIKRRKKEFGVYLTLGMEKGTLSKIIFIETILIGLISLIIGLVLGVVLSQGLSIFTAYMFKVDLTKFCFIFSESAFKKTILCFIAIYIIVLIFNSIKINKIKIIDLLKGARKNETQTVKKVWVSVILFILSVVMIGSAYYMVIKMGISELEIKTLGISVLLGSVGTVLFFYSLTGFVLEVVKRRKSIYLKDLNMFVLRQISSKINTTFISISVICLMLFIAICTLSTGLGVNIAMNSNLKDLTRFDATIWNNDGKSIQSILNYNKAFISDYVESELPVTLYDSGVRYGDFLSKKAMENQNAYYPIATNQKIVVMNLSEYNAILKNLGEKEISLGKNEYTAIGDIDSLSKWANESLKSGKEIKINNETLKPANMKFKEIDIYDFLMKNNLLTFIVNDPVLNGLKPVNTKVNINLKKGVNIDKLKEFKINQKGFYMITKREVYANSEGIGLTYAYLGIYIGLIFIMASAIVLSIQQLTDSIDNKERYKVLKEIGVDEKMINKSLFKQIGIYFLLPISLAIIHSIVGIKVASKVVSMFGDINIVKNIIIAMIVIIVIYGGYFVITYLTAKRNIID</sequence>
<feature type="transmembrane region" description="Helical" evidence="6">
    <location>
        <begin position="627"/>
        <end position="648"/>
    </location>
</feature>
<evidence type="ECO:0000259" key="7">
    <source>
        <dbReference type="Pfam" id="PF02687"/>
    </source>
</evidence>
<feature type="transmembrane region" description="Helical" evidence="6">
    <location>
        <begin position="533"/>
        <end position="554"/>
    </location>
</feature>
<evidence type="ECO:0000256" key="4">
    <source>
        <dbReference type="ARBA" id="ARBA00022989"/>
    </source>
</evidence>
<comment type="caution">
    <text evidence="8">The sequence shown here is derived from an EMBL/GenBank/DDBJ whole genome shotgun (WGS) entry which is preliminary data.</text>
</comment>
<dbReference type="PANTHER" id="PTHR46795:SF3">
    <property type="entry name" value="ABC TRANSPORTER PERMEASE"/>
    <property type="match status" value="1"/>
</dbReference>
<accession>A0A1V4SYN7</accession>
<keyword evidence="5 6" id="KW-0472">Membrane</keyword>
<dbReference type="GO" id="GO:0005886">
    <property type="term" value="C:plasma membrane"/>
    <property type="evidence" value="ECO:0007669"/>
    <property type="project" value="UniProtKB-SubCell"/>
</dbReference>
<dbReference type="AlphaFoldDB" id="A0A1V4SYN7"/>
<evidence type="ECO:0000256" key="2">
    <source>
        <dbReference type="ARBA" id="ARBA00022475"/>
    </source>
</evidence>
<dbReference type="RefSeq" id="WP_080021805.1">
    <property type="nucleotide sequence ID" value="NZ_LTAY01000020.1"/>
</dbReference>
<keyword evidence="4 6" id="KW-1133">Transmembrane helix</keyword>
<feature type="transmembrane region" description="Helical" evidence="6">
    <location>
        <begin position="17"/>
        <end position="37"/>
    </location>
</feature>
<feature type="transmembrane region" description="Helical" evidence="6">
    <location>
        <begin position="108"/>
        <end position="137"/>
    </location>
</feature>
<dbReference type="GO" id="GO:0055085">
    <property type="term" value="P:transmembrane transport"/>
    <property type="evidence" value="ECO:0007669"/>
    <property type="project" value="UniProtKB-UniRule"/>
</dbReference>
<feature type="transmembrane region" description="Helical" evidence="6">
    <location>
        <begin position="290"/>
        <end position="317"/>
    </location>
</feature>
<evidence type="ECO:0000256" key="5">
    <source>
        <dbReference type="ARBA" id="ARBA00023136"/>
    </source>
</evidence>
<keyword evidence="3 6" id="KW-0812">Transmembrane</keyword>
<dbReference type="InterPro" id="IPR003838">
    <property type="entry name" value="ABC3_permease_C"/>
</dbReference>
<dbReference type="Proteomes" id="UP000191448">
    <property type="component" value="Unassembled WGS sequence"/>
</dbReference>
<dbReference type="InterPro" id="IPR027022">
    <property type="entry name" value="ABC_permease_BceB-typ"/>
</dbReference>
<gene>
    <name evidence="8" type="primary">bceB_1</name>
    <name evidence="8" type="ORF">CLTHE_04450</name>
</gene>
<keyword evidence="2 6" id="KW-1003">Cell membrane</keyword>
<feature type="transmembrane region" description="Helical" evidence="6">
    <location>
        <begin position="203"/>
        <end position="225"/>
    </location>
</feature>
<feature type="transmembrane region" description="Helical" evidence="6">
    <location>
        <begin position="157"/>
        <end position="175"/>
    </location>
</feature>
<feature type="transmembrane region" description="Helical" evidence="6">
    <location>
        <begin position="57"/>
        <end position="78"/>
    </location>
</feature>
<feature type="transmembrane region" description="Helical" evidence="6">
    <location>
        <begin position="588"/>
        <end position="607"/>
    </location>
</feature>
<name>A0A1V4SYN7_9CLOT</name>
<proteinExistence type="inferred from homology"/>